<organism evidence="9 10">
    <name type="scientific">Apostasia shenzhenica</name>
    <dbReference type="NCBI Taxonomy" id="1088818"/>
    <lineage>
        <taxon>Eukaryota</taxon>
        <taxon>Viridiplantae</taxon>
        <taxon>Streptophyta</taxon>
        <taxon>Embryophyta</taxon>
        <taxon>Tracheophyta</taxon>
        <taxon>Spermatophyta</taxon>
        <taxon>Magnoliopsida</taxon>
        <taxon>Liliopsida</taxon>
        <taxon>Asparagales</taxon>
        <taxon>Orchidaceae</taxon>
        <taxon>Apostasioideae</taxon>
        <taxon>Apostasia</taxon>
    </lineage>
</organism>
<protein>
    <recommendedName>
        <fullName evidence="11">Embryonic stem cell-specific 5-hydroxymethylcytosine-binding protein</fullName>
    </recommendedName>
</protein>
<dbReference type="InterPro" id="IPR003738">
    <property type="entry name" value="SRAP"/>
</dbReference>
<evidence type="ECO:0000256" key="5">
    <source>
        <dbReference type="ARBA" id="ARBA00023124"/>
    </source>
</evidence>
<dbReference type="SUPFAM" id="SSF143081">
    <property type="entry name" value="BB1717-like"/>
    <property type="match status" value="1"/>
</dbReference>
<proteinExistence type="inferred from homology"/>
<keyword evidence="3" id="KW-0227">DNA damage</keyword>
<gene>
    <name evidence="9" type="ORF">AXF42_Ash018413</name>
</gene>
<evidence type="ECO:0000256" key="2">
    <source>
        <dbReference type="ARBA" id="ARBA00022670"/>
    </source>
</evidence>
<dbReference type="GO" id="GO:0003697">
    <property type="term" value="F:single-stranded DNA binding"/>
    <property type="evidence" value="ECO:0007669"/>
    <property type="project" value="InterPro"/>
</dbReference>
<evidence type="ECO:0000313" key="10">
    <source>
        <dbReference type="Proteomes" id="UP000236161"/>
    </source>
</evidence>
<keyword evidence="2" id="KW-0645">Protease</keyword>
<evidence type="ECO:0000256" key="4">
    <source>
        <dbReference type="ARBA" id="ARBA00022801"/>
    </source>
</evidence>
<sequence length="409" mass="46323">MCGRARCTLNAVQVGRACGLSGGDAESVHTVQMDRFRPSYNVSPGAYLPVLTIGSEGQKPEGGEPRPVVHCMKWGLVPSFTKKTEKPDHFRMFNARSESVKEKASFRRLIPNNRCLVAVEGFYEWKKDGSRKQPYYIHFKDQRPLVFAALFDSWANSEGEIFFTFTILTTRSSSALEWLHDRMPVIFGSKNSMDVWLSYSAVKLETILTSYEDSDLIWYPVTTAMGKTSFDGPECIKEIQLKPAAGNQISKMFSKKIGDNHKPDYAFPKPAKPGDSDDKPAKISEGFSPPKEEQEESQREVDLEAKADVPEINSWQMKKPATENQVSKMISKKIDDKYKSDEPAKRSDAFSSSKKKEQESQVIKKELEEEEEEDDLDVKSEVSYIDKSPVKKPRVGDKQTSIFSYFGRK</sequence>
<feature type="compositionally biased region" description="Basic and acidic residues" evidence="8">
    <location>
        <begin position="290"/>
        <end position="309"/>
    </location>
</feature>
<feature type="compositionally biased region" description="Basic and acidic residues" evidence="8">
    <location>
        <begin position="272"/>
        <end position="282"/>
    </location>
</feature>
<dbReference type="GO" id="GO:0106300">
    <property type="term" value="P:protein-DNA covalent cross-linking repair"/>
    <property type="evidence" value="ECO:0007669"/>
    <property type="project" value="InterPro"/>
</dbReference>
<keyword evidence="7" id="KW-0456">Lyase</keyword>
<dbReference type="Pfam" id="PF02586">
    <property type="entry name" value="SRAP"/>
    <property type="match status" value="1"/>
</dbReference>
<dbReference type="EMBL" id="KZ451887">
    <property type="protein sequence ID" value="PKA66123.1"/>
    <property type="molecule type" value="Genomic_DNA"/>
</dbReference>
<dbReference type="InterPro" id="IPR036590">
    <property type="entry name" value="SRAP-like"/>
</dbReference>
<keyword evidence="5" id="KW-0190">Covalent protein-DNA linkage</keyword>
<keyword evidence="4" id="KW-0378">Hydrolase</keyword>
<dbReference type="OrthoDB" id="2111841at2759"/>
<evidence type="ECO:0000256" key="7">
    <source>
        <dbReference type="ARBA" id="ARBA00023239"/>
    </source>
</evidence>
<dbReference type="GO" id="GO:0006508">
    <property type="term" value="P:proteolysis"/>
    <property type="evidence" value="ECO:0007669"/>
    <property type="project" value="UniProtKB-KW"/>
</dbReference>
<evidence type="ECO:0000256" key="6">
    <source>
        <dbReference type="ARBA" id="ARBA00023125"/>
    </source>
</evidence>
<feature type="region of interest" description="Disordered" evidence="8">
    <location>
        <begin position="259"/>
        <end position="382"/>
    </location>
</feature>
<accession>A0A2I0BE93</accession>
<comment type="similarity">
    <text evidence="1">Belongs to the SOS response-associated peptidase family.</text>
</comment>
<evidence type="ECO:0008006" key="11">
    <source>
        <dbReference type="Google" id="ProtNLM"/>
    </source>
</evidence>
<dbReference type="AlphaFoldDB" id="A0A2I0BE93"/>
<keyword evidence="6" id="KW-0238">DNA-binding</keyword>
<dbReference type="GO" id="GO:0008233">
    <property type="term" value="F:peptidase activity"/>
    <property type="evidence" value="ECO:0007669"/>
    <property type="project" value="UniProtKB-KW"/>
</dbReference>
<evidence type="ECO:0000256" key="1">
    <source>
        <dbReference type="ARBA" id="ARBA00008136"/>
    </source>
</evidence>
<evidence type="ECO:0000256" key="3">
    <source>
        <dbReference type="ARBA" id="ARBA00022763"/>
    </source>
</evidence>
<dbReference type="STRING" id="1088818.A0A2I0BE93"/>
<reference evidence="9 10" key="1">
    <citation type="journal article" date="2017" name="Nature">
        <title>The Apostasia genome and the evolution of orchids.</title>
        <authorList>
            <person name="Zhang G.Q."/>
            <person name="Liu K.W."/>
            <person name="Li Z."/>
            <person name="Lohaus R."/>
            <person name="Hsiao Y.Y."/>
            <person name="Niu S.C."/>
            <person name="Wang J.Y."/>
            <person name="Lin Y.C."/>
            <person name="Xu Q."/>
            <person name="Chen L.J."/>
            <person name="Yoshida K."/>
            <person name="Fujiwara S."/>
            <person name="Wang Z.W."/>
            <person name="Zhang Y.Q."/>
            <person name="Mitsuda N."/>
            <person name="Wang M."/>
            <person name="Liu G.H."/>
            <person name="Pecoraro L."/>
            <person name="Huang H.X."/>
            <person name="Xiao X.J."/>
            <person name="Lin M."/>
            <person name="Wu X.Y."/>
            <person name="Wu W.L."/>
            <person name="Chen Y.Y."/>
            <person name="Chang S.B."/>
            <person name="Sakamoto S."/>
            <person name="Ohme-Takagi M."/>
            <person name="Yagi M."/>
            <person name="Zeng S.J."/>
            <person name="Shen C.Y."/>
            <person name="Yeh C.M."/>
            <person name="Luo Y.B."/>
            <person name="Tsai W.C."/>
            <person name="Van de Peer Y."/>
            <person name="Liu Z.J."/>
        </authorList>
    </citation>
    <scope>NUCLEOTIDE SEQUENCE [LARGE SCALE GENOMIC DNA]</scope>
    <source>
        <strain evidence="10">cv. Shenzhen</strain>
        <tissue evidence="9">Stem</tissue>
    </source>
</reference>
<evidence type="ECO:0000256" key="8">
    <source>
        <dbReference type="SAM" id="MobiDB-lite"/>
    </source>
</evidence>
<dbReference type="PANTHER" id="PTHR13604:SF0">
    <property type="entry name" value="ABASIC SITE PROCESSING PROTEIN HMCES"/>
    <property type="match status" value="1"/>
</dbReference>
<feature type="compositionally biased region" description="Basic and acidic residues" evidence="8">
    <location>
        <begin position="332"/>
        <end position="367"/>
    </location>
</feature>
<dbReference type="GO" id="GO:0016829">
    <property type="term" value="F:lyase activity"/>
    <property type="evidence" value="ECO:0007669"/>
    <property type="project" value="UniProtKB-KW"/>
</dbReference>
<dbReference type="PANTHER" id="PTHR13604">
    <property type="entry name" value="DC12-RELATED"/>
    <property type="match status" value="1"/>
</dbReference>
<keyword evidence="10" id="KW-1185">Reference proteome</keyword>
<name>A0A2I0BE93_9ASPA</name>
<evidence type="ECO:0000313" key="9">
    <source>
        <dbReference type="EMBL" id="PKA66123.1"/>
    </source>
</evidence>
<dbReference type="Proteomes" id="UP000236161">
    <property type="component" value="Unassembled WGS sequence"/>
</dbReference>
<dbReference type="Gene3D" id="3.90.1680.10">
    <property type="entry name" value="SOS response associated peptidase-like"/>
    <property type="match status" value="1"/>
</dbReference>